<accession>A0AAV4X941</accession>
<proteinExistence type="predicted"/>
<dbReference type="AlphaFoldDB" id="A0AAV4X941"/>
<evidence type="ECO:0000313" key="2">
    <source>
        <dbReference type="EMBL" id="GIY90481.1"/>
    </source>
</evidence>
<organism evidence="2 3">
    <name type="scientific">Caerostris darwini</name>
    <dbReference type="NCBI Taxonomy" id="1538125"/>
    <lineage>
        <taxon>Eukaryota</taxon>
        <taxon>Metazoa</taxon>
        <taxon>Ecdysozoa</taxon>
        <taxon>Arthropoda</taxon>
        <taxon>Chelicerata</taxon>
        <taxon>Arachnida</taxon>
        <taxon>Araneae</taxon>
        <taxon>Araneomorphae</taxon>
        <taxon>Entelegynae</taxon>
        <taxon>Araneoidea</taxon>
        <taxon>Araneidae</taxon>
        <taxon>Caerostris</taxon>
    </lineage>
</organism>
<evidence type="ECO:0000313" key="3">
    <source>
        <dbReference type="Proteomes" id="UP001054837"/>
    </source>
</evidence>
<dbReference type="Proteomes" id="UP001054837">
    <property type="component" value="Unassembled WGS sequence"/>
</dbReference>
<reference evidence="2 3" key="1">
    <citation type="submission" date="2021-06" db="EMBL/GenBank/DDBJ databases">
        <title>Caerostris darwini draft genome.</title>
        <authorList>
            <person name="Kono N."/>
            <person name="Arakawa K."/>
        </authorList>
    </citation>
    <scope>NUCLEOTIDE SEQUENCE [LARGE SCALE GENOMIC DNA]</scope>
</reference>
<name>A0AAV4X941_9ARAC</name>
<dbReference type="EMBL" id="BPLQ01015713">
    <property type="protein sequence ID" value="GIY90481.1"/>
    <property type="molecule type" value="Genomic_DNA"/>
</dbReference>
<keyword evidence="3" id="KW-1185">Reference proteome</keyword>
<protein>
    <submittedName>
        <fullName evidence="2">Uncharacterized protein</fullName>
    </submittedName>
</protein>
<evidence type="ECO:0000256" key="1">
    <source>
        <dbReference type="SAM" id="MobiDB-lite"/>
    </source>
</evidence>
<feature type="compositionally biased region" description="Basic and acidic residues" evidence="1">
    <location>
        <begin position="32"/>
        <end position="42"/>
    </location>
</feature>
<gene>
    <name evidence="2" type="ORF">CDAR_195021</name>
</gene>
<sequence length="94" mass="10465">MVAVMDGAKAIGLLISRSQKDGLIGKGNGMHNEGRDGKRENRAANSSNVFRGFSFVERFTEMVREKIWLFPSAEFVTEKLTLVVRGFKTWNGGN</sequence>
<feature type="region of interest" description="Disordered" evidence="1">
    <location>
        <begin position="24"/>
        <end position="43"/>
    </location>
</feature>
<comment type="caution">
    <text evidence="2">The sequence shown here is derived from an EMBL/GenBank/DDBJ whole genome shotgun (WGS) entry which is preliminary data.</text>
</comment>